<proteinExistence type="inferred from homology"/>
<dbReference type="SUPFAM" id="SSF48452">
    <property type="entry name" value="TPR-like"/>
    <property type="match status" value="1"/>
</dbReference>
<reference evidence="10" key="1">
    <citation type="submission" date="2018-01" db="EMBL/GenBank/DDBJ databases">
        <title>Complete genome of Tamlana sp. UJ94.</title>
        <authorList>
            <person name="Jung J."/>
            <person name="Chung D."/>
            <person name="Bae S.S."/>
            <person name="Baek K."/>
        </authorList>
    </citation>
    <scope>NUCLEOTIDE SEQUENCE [LARGE SCALE GENOMIC DNA]</scope>
    <source>
        <strain evidence="10">UJ94</strain>
    </source>
</reference>
<evidence type="ECO:0000256" key="6">
    <source>
        <dbReference type="SAM" id="SignalP"/>
    </source>
</evidence>
<dbReference type="EMBL" id="CP025938">
    <property type="protein sequence ID" value="AUS04897.1"/>
    <property type="molecule type" value="Genomic_DNA"/>
</dbReference>
<keyword evidence="10" id="KW-1185">Reference proteome</keyword>
<dbReference type="CDD" id="cd08977">
    <property type="entry name" value="SusD"/>
    <property type="match status" value="1"/>
</dbReference>
<name>A0A2I7SG64_9FLAO</name>
<sequence length="520" mass="58966">MKNLKNRYFNKFAATLLLLVISLNSCTGDLEKLPTNIETNNDQFATVDGYKQALASAFGNLVYSPFLRNFWKMQEHTTDMAVSTWNVDSDRTFHNFEYSADTPAITYVYESALQTITLANNFIIESDPGTVSERGFSGADADDIAQFQAEVKFLRAYCYWVLMDLYGNPPHPTETDLGGGFPEQIQRADLFNWIEAELTGIEGALADPRTNERGRADKAAAWALLSRLYLNAEVYIGTARYDDAANYASKVINAGYALEQNYQWLMLGDNELNTNEFIWTINYESMFETWDGTNFLTVGPCGVTAEVTGSVSSWSMYRFTQQIADLFPTTTATNWDDDKRAMFWTDGQQLEVEVLNDATHGYGGYKYRNVKRDGSRMPQNNTYGNLSDIDFPVFRLAEVYLTYAEAVLRGGNGNRADALMYVNFIRGRAYDNNPSSTLGNITDAELTLDFILDERARELYWEAQRRTDLIRFDKLTTGDYLWAWKGGVKEGRPVDAKYKLFPIPTSDYLANPNLEQIDGF</sequence>
<dbReference type="KEGG" id="taj:C1A40_05165"/>
<evidence type="ECO:0000256" key="4">
    <source>
        <dbReference type="ARBA" id="ARBA00023136"/>
    </source>
</evidence>
<dbReference type="OrthoDB" id="5694214at2"/>
<accession>A0A2I7SG64</accession>
<evidence type="ECO:0000256" key="5">
    <source>
        <dbReference type="ARBA" id="ARBA00023237"/>
    </source>
</evidence>
<dbReference type="Proteomes" id="UP000236592">
    <property type="component" value="Chromosome"/>
</dbReference>
<evidence type="ECO:0000256" key="2">
    <source>
        <dbReference type="ARBA" id="ARBA00006275"/>
    </source>
</evidence>
<dbReference type="InterPro" id="IPR033985">
    <property type="entry name" value="SusD-like_N"/>
</dbReference>
<keyword evidence="3 6" id="KW-0732">Signal</keyword>
<evidence type="ECO:0000256" key="1">
    <source>
        <dbReference type="ARBA" id="ARBA00004442"/>
    </source>
</evidence>
<keyword evidence="5" id="KW-0998">Cell outer membrane</keyword>
<comment type="subcellular location">
    <subcellularLocation>
        <location evidence="1">Cell outer membrane</location>
    </subcellularLocation>
</comment>
<dbReference type="InterPro" id="IPR011990">
    <property type="entry name" value="TPR-like_helical_dom_sf"/>
</dbReference>
<dbReference type="Pfam" id="PF14322">
    <property type="entry name" value="SusD-like_3"/>
    <property type="match status" value="1"/>
</dbReference>
<dbReference type="AlphaFoldDB" id="A0A2I7SG64"/>
<evidence type="ECO:0000259" key="7">
    <source>
        <dbReference type="Pfam" id="PF07980"/>
    </source>
</evidence>
<dbReference type="InterPro" id="IPR012944">
    <property type="entry name" value="SusD_RagB_dom"/>
</dbReference>
<feature type="domain" description="RagB/SusD" evidence="7">
    <location>
        <begin position="355"/>
        <end position="519"/>
    </location>
</feature>
<comment type="similarity">
    <text evidence="2">Belongs to the SusD family.</text>
</comment>
<dbReference type="RefSeq" id="WP_102994961.1">
    <property type="nucleotide sequence ID" value="NZ_CP025938.1"/>
</dbReference>
<gene>
    <name evidence="9" type="ORF">C1A40_05165</name>
</gene>
<dbReference type="Gene3D" id="1.25.40.390">
    <property type="match status" value="1"/>
</dbReference>
<dbReference type="Pfam" id="PF07980">
    <property type="entry name" value="SusD_RagB"/>
    <property type="match status" value="1"/>
</dbReference>
<protein>
    <submittedName>
        <fullName evidence="9">RagB/SusD family nutrient uptake outer membrane protein</fullName>
    </submittedName>
</protein>
<dbReference type="GO" id="GO:0009279">
    <property type="term" value="C:cell outer membrane"/>
    <property type="evidence" value="ECO:0007669"/>
    <property type="project" value="UniProtKB-SubCell"/>
</dbReference>
<keyword evidence="4" id="KW-0472">Membrane</keyword>
<evidence type="ECO:0000313" key="9">
    <source>
        <dbReference type="EMBL" id="AUS04897.1"/>
    </source>
</evidence>
<feature type="signal peptide" evidence="6">
    <location>
        <begin position="1"/>
        <end position="27"/>
    </location>
</feature>
<evidence type="ECO:0000259" key="8">
    <source>
        <dbReference type="Pfam" id="PF14322"/>
    </source>
</evidence>
<organism evidence="9 10">
    <name type="scientific">Pseudotamlana carrageenivorans</name>
    <dbReference type="NCBI Taxonomy" id="2069432"/>
    <lineage>
        <taxon>Bacteria</taxon>
        <taxon>Pseudomonadati</taxon>
        <taxon>Bacteroidota</taxon>
        <taxon>Flavobacteriia</taxon>
        <taxon>Flavobacteriales</taxon>
        <taxon>Flavobacteriaceae</taxon>
        <taxon>Pseudotamlana</taxon>
    </lineage>
</organism>
<evidence type="ECO:0000256" key="3">
    <source>
        <dbReference type="ARBA" id="ARBA00022729"/>
    </source>
</evidence>
<dbReference type="Gene3D" id="1.10.3780.10">
    <property type="entry name" value="SusD-like"/>
    <property type="match status" value="1"/>
</dbReference>
<dbReference type="Gene3D" id="1.25.40.10">
    <property type="entry name" value="Tetratricopeptide repeat domain"/>
    <property type="match status" value="1"/>
</dbReference>
<evidence type="ECO:0000313" key="10">
    <source>
        <dbReference type="Proteomes" id="UP000236592"/>
    </source>
</evidence>
<feature type="domain" description="SusD-like N-terminal" evidence="8">
    <location>
        <begin position="69"/>
        <end position="230"/>
    </location>
</feature>
<feature type="chain" id="PRO_5014351801" evidence="6">
    <location>
        <begin position="28"/>
        <end position="520"/>
    </location>
</feature>